<organism evidence="2 3">
    <name type="scientific">Plantibacter flavus</name>
    <dbReference type="NCBI Taxonomy" id="150123"/>
    <lineage>
        <taxon>Bacteria</taxon>
        <taxon>Bacillati</taxon>
        <taxon>Actinomycetota</taxon>
        <taxon>Actinomycetes</taxon>
        <taxon>Micrococcales</taxon>
        <taxon>Microbacteriaceae</taxon>
        <taxon>Plantibacter</taxon>
    </lineage>
</organism>
<evidence type="ECO:0000313" key="3">
    <source>
        <dbReference type="Proteomes" id="UP000266915"/>
    </source>
</evidence>
<dbReference type="RefSeq" id="WP_085513982.1">
    <property type="nucleotide sequence ID" value="NZ_FXAP01000006.1"/>
</dbReference>
<proteinExistence type="predicted"/>
<protein>
    <recommendedName>
        <fullName evidence="4">Asp23/Gls24 family envelope stress response protein</fullName>
    </recommendedName>
</protein>
<gene>
    <name evidence="2" type="ORF">EDD42_3057</name>
</gene>
<evidence type="ECO:0008006" key="4">
    <source>
        <dbReference type="Google" id="ProtNLM"/>
    </source>
</evidence>
<name>A0A3N2C625_9MICO</name>
<feature type="region of interest" description="Disordered" evidence="1">
    <location>
        <begin position="1"/>
        <end position="21"/>
    </location>
</feature>
<dbReference type="EMBL" id="RKHL01000001">
    <property type="protein sequence ID" value="ROR82955.1"/>
    <property type="molecule type" value="Genomic_DNA"/>
</dbReference>
<evidence type="ECO:0000256" key="1">
    <source>
        <dbReference type="SAM" id="MobiDB-lite"/>
    </source>
</evidence>
<reference evidence="2 3" key="1">
    <citation type="submission" date="2018-11" db="EMBL/GenBank/DDBJ databases">
        <title>Sequencing the genomes of 1000 actinobacteria strains.</title>
        <authorList>
            <person name="Klenk H.-P."/>
        </authorList>
    </citation>
    <scope>NUCLEOTIDE SEQUENCE [LARGE SCALE GENOMIC DNA]</scope>
    <source>
        <strain evidence="2 3">DSM 14012</strain>
    </source>
</reference>
<dbReference type="AlphaFoldDB" id="A0A3N2C625"/>
<accession>A0A3N2C625</accession>
<dbReference type="Proteomes" id="UP000266915">
    <property type="component" value="Unassembled WGS sequence"/>
</dbReference>
<keyword evidence="3" id="KW-1185">Reference proteome</keyword>
<sequence>MAMNTDTPGPGPGEPDGCAHGIDALTDYLERDMLPADPSIDESPECQRILRSLRRVRSLATPLLEADEAAVTALDQDWIRGIMENIGREAKAGRDIPFAASGDDAALVITEGTVRGLVRGAGDRTPGVLVGRCVLEGDVAVVGEPIRLHVTVSIGWGKSVAETVSLFREEVAASLQQHTDLVVAGLDVVVDDLHFEADEIGEVGDDE</sequence>
<comment type="caution">
    <text evidence="2">The sequence shown here is derived from an EMBL/GenBank/DDBJ whole genome shotgun (WGS) entry which is preliminary data.</text>
</comment>
<evidence type="ECO:0000313" key="2">
    <source>
        <dbReference type="EMBL" id="ROR82955.1"/>
    </source>
</evidence>